<evidence type="ECO:0000259" key="1">
    <source>
        <dbReference type="PROSITE" id="PS50055"/>
    </source>
</evidence>
<proteinExistence type="predicted"/>
<dbReference type="PANTHER" id="PTHR46163">
    <property type="entry name" value="TYROSINE-PROTEIN PHOSPHATASE-RELATED"/>
    <property type="match status" value="1"/>
</dbReference>
<feature type="non-terminal residue" evidence="2">
    <location>
        <position position="1"/>
    </location>
</feature>
<dbReference type="EMBL" id="JOJR01000003">
    <property type="protein sequence ID" value="RCN53205.1"/>
    <property type="molecule type" value="Genomic_DNA"/>
</dbReference>
<dbReference type="SMART" id="SM00194">
    <property type="entry name" value="PTPc"/>
    <property type="match status" value="1"/>
</dbReference>
<dbReference type="InterPro" id="IPR000242">
    <property type="entry name" value="PTP_cat"/>
</dbReference>
<feature type="domain" description="Tyrosine-protein phosphatase" evidence="1">
    <location>
        <begin position="75"/>
        <end position="203"/>
    </location>
</feature>
<dbReference type="InterPro" id="IPR029021">
    <property type="entry name" value="Prot-tyrosine_phosphatase-like"/>
</dbReference>
<keyword evidence="3" id="KW-1185">Reference proteome</keyword>
<reference evidence="2 3" key="1">
    <citation type="submission" date="2014-10" db="EMBL/GenBank/DDBJ databases">
        <title>Draft genome of the hookworm Ancylostoma caninum.</title>
        <authorList>
            <person name="Mitreva M."/>
        </authorList>
    </citation>
    <scope>NUCLEOTIDE SEQUENCE [LARGE SCALE GENOMIC DNA]</scope>
    <source>
        <strain evidence="2 3">Baltimore</strain>
    </source>
</reference>
<dbReference type="Gene3D" id="3.90.190.10">
    <property type="entry name" value="Protein tyrosine phosphatase superfamily"/>
    <property type="match status" value="1"/>
</dbReference>
<name>A0A368HDA1_ANCCA</name>
<evidence type="ECO:0000313" key="3">
    <source>
        <dbReference type="Proteomes" id="UP000252519"/>
    </source>
</evidence>
<comment type="caution">
    <text evidence="2">The sequence shown here is derived from an EMBL/GenBank/DDBJ whole genome shotgun (WGS) entry which is preliminary data.</text>
</comment>
<dbReference type="STRING" id="29170.A0A368HDA1"/>
<accession>A0A368HDA1</accession>
<dbReference type="PROSITE" id="PS50055">
    <property type="entry name" value="TYR_PHOSPHATASE_PTP"/>
    <property type="match status" value="1"/>
</dbReference>
<dbReference type="PRINTS" id="PR00700">
    <property type="entry name" value="PRTYPHPHTASE"/>
</dbReference>
<dbReference type="SUPFAM" id="SSF52799">
    <property type="entry name" value="(Phosphotyrosine protein) phosphatases II"/>
    <property type="match status" value="1"/>
</dbReference>
<dbReference type="Proteomes" id="UP000252519">
    <property type="component" value="Unassembled WGS sequence"/>
</dbReference>
<sequence>LFLVEKSRQKAKTAKKEDDTSWAHQLEETATPLDTAEDINTTMRTACSWNQYEESITSCLKAFANMCDTLTVDMLRNQFYTLPKPNPAECVVFGDPSNACKNRYSNVPCLDVSRILLEFLLLEDGGGYIHANRVTYPLLRNQFILTQGPLPRTVPEFWRMIWQENVETIIMLCRNIENGKWKCAEYLPNQDIRRAICLSQQLS</sequence>
<organism evidence="2 3">
    <name type="scientific">Ancylostoma caninum</name>
    <name type="common">Dog hookworm</name>
    <dbReference type="NCBI Taxonomy" id="29170"/>
    <lineage>
        <taxon>Eukaryota</taxon>
        <taxon>Metazoa</taxon>
        <taxon>Ecdysozoa</taxon>
        <taxon>Nematoda</taxon>
        <taxon>Chromadorea</taxon>
        <taxon>Rhabditida</taxon>
        <taxon>Rhabditina</taxon>
        <taxon>Rhabditomorpha</taxon>
        <taxon>Strongyloidea</taxon>
        <taxon>Ancylostomatidae</taxon>
        <taxon>Ancylostomatinae</taxon>
        <taxon>Ancylostoma</taxon>
    </lineage>
</organism>
<evidence type="ECO:0000313" key="2">
    <source>
        <dbReference type="EMBL" id="RCN53205.1"/>
    </source>
</evidence>
<dbReference type="Pfam" id="PF00102">
    <property type="entry name" value="Y_phosphatase"/>
    <property type="match status" value="1"/>
</dbReference>
<dbReference type="InterPro" id="IPR052782">
    <property type="entry name" value="Oocyte-zygote_transition_reg"/>
</dbReference>
<gene>
    <name evidence="2" type="ORF">ANCCAN_00762</name>
</gene>
<dbReference type="PANTHER" id="PTHR46163:SF5">
    <property type="entry name" value="TYROSINE-PROTEIN PHOSPHATASE"/>
    <property type="match status" value="1"/>
</dbReference>
<dbReference type="AlphaFoldDB" id="A0A368HDA1"/>
<dbReference type="OrthoDB" id="8609993at2759"/>
<dbReference type="GO" id="GO:0004725">
    <property type="term" value="F:protein tyrosine phosphatase activity"/>
    <property type="evidence" value="ECO:0007669"/>
    <property type="project" value="InterPro"/>
</dbReference>
<protein>
    <submittedName>
        <fullName evidence="2">Protein-tyrosine phosphatase</fullName>
    </submittedName>
</protein>